<keyword evidence="9" id="KW-1185">Reference proteome</keyword>
<evidence type="ECO:0000256" key="2">
    <source>
        <dbReference type="ARBA" id="ARBA00022475"/>
    </source>
</evidence>
<feature type="transmembrane region" description="Helical" evidence="6">
    <location>
        <begin position="37"/>
        <end position="57"/>
    </location>
</feature>
<evidence type="ECO:0000259" key="7">
    <source>
        <dbReference type="Pfam" id="PF13396"/>
    </source>
</evidence>
<accession>A0ABN2THU9</accession>
<dbReference type="Proteomes" id="UP001500755">
    <property type="component" value="Unassembled WGS sequence"/>
</dbReference>
<feature type="domain" description="Cardiolipin synthase N-terminal" evidence="7">
    <location>
        <begin position="15"/>
        <end position="59"/>
    </location>
</feature>
<gene>
    <name evidence="8" type="ORF">GCM10009755_21520</name>
</gene>
<dbReference type="RefSeq" id="WP_344309577.1">
    <property type="nucleotide sequence ID" value="NZ_BAAANO010000020.1"/>
</dbReference>
<evidence type="ECO:0000256" key="6">
    <source>
        <dbReference type="SAM" id="Phobius"/>
    </source>
</evidence>
<evidence type="ECO:0000256" key="4">
    <source>
        <dbReference type="ARBA" id="ARBA00022989"/>
    </source>
</evidence>
<evidence type="ECO:0000313" key="9">
    <source>
        <dbReference type="Proteomes" id="UP001500755"/>
    </source>
</evidence>
<keyword evidence="3 6" id="KW-0812">Transmembrane</keyword>
<evidence type="ECO:0000256" key="1">
    <source>
        <dbReference type="ARBA" id="ARBA00004651"/>
    </source>
</evidence>
<evidence type="ECO:0000256" key="5">
    <source>
        <dbReference type="ARBA" id="ARBA00023136"/>
    </source>
</evidence>
<dbReference type="InterPro" id="IPR027379">
    <property type="entry name" value="CLS_N"/>
</dbReference>
<comment type="caution">
    <text evidence="8">The sequence shown here is derived from an EMBL/GenBank/DDBJ whole genome shotgun (WGS) entry which is preliminary data.</text>
</comment>
<keyword evidence="2" id="KW-1003">Cell membrane</keyword>
<name>A0ABN2THU9_9MICO</name>
<reference evidence="8 9" key="1">
    <citation type="journal article" date="2019" name="Int. J. Syst. Evol. Microbiol.">
        <title>The Global Catalogue of Microorganisms (GCM) 10K type strain sequencing project: providing services to taxonomists for standard genome sequencing and annotation.</title>
        <authorList>
            <consortium name="The Broad Institute Genomics Platform"/>
            <consortium name="The Broad Institute Genome Sequencing Center for Infectious Disease"/>
            <person name="Wu L."/>
            <person name="Ma J."/>
        </authorList>
    </citation>
    <scope>NUCLEOTIDE SEQUENCE [LARGE SCALE GENOMIC DNA]</scope>
    <source>
        <strain evidence="8 9">JCM 14546</strain>
    </source>
</reference>
<comment type="subcellular location">
    <subcellularLocation>
        <location evidence="1">Cell membrane</location>
        <topology evidence="1">Multi-pass membrane protein</topology>
    </subcellularLocation>
</comment>
<keyword evidence="5 6" id="KW-0472">Membrane</keyword>
<sequence length="105" mass="12380">MVRVFIVLSVVLVAVMLYGLFDCIARDRSYVRIMPKWAWGLVIMLVPGVGVFLWWAFGRSSFKPRVPKGPLAPDDDPDFLKRIEEEREAERRRRFHENESRDEEI</sequence>
<dbReference type="Pfam" id="PF13396">
    <property type="entry name" value="PLDc_N"/>
    <property type="match status" value="1"/>
</dbReference>
<keyword evidence="4 6" id="KW-1133">Transmembrane helix</keyword>
<proteinExistence type="predicted"/>
<evidence type="ECO:0000256" key="3">
    <source>
        <dbReference type="ARBA" id="ARBA00022692"/>
    </source>
</evidence>
<dbReference type="EMBL" id="BAAANO010000020">
    <property type="protein sequence ID" value="GAA2010176.1"/>
    <property type="molecule type" value="Genomic_DNA"/>
</dbReference>
<evidence type="ECO:0000313" key="8">
    <source>
        <dbReference type="EMBL" id="GAA2010176.1"/>
    </source>
</evidence>
<organism evidence="8 9">
    <name type="scientific">Brevibacterium samyangense</name>
    <dbReference type="NCBI Taxonomy" id="366888"/>
    <lineage>
        <taxon>Bacteria</taxon>
        <taxon>Bacillati</taxon>
        <taxon>Actinomycetota</taxon>
        <taxon>Actinomycetes</taxon>
        <taxon>Micrococcales</taxon>
        <taxon>Brevibacteriaceae</taxon>
        <taxon>Brevibacterium</taxon>
    </lineage>
</organism>
<protein>
    <submittedName>
        <fullName evidence="8">PLD nuclease N-terminal domain-containing protein</fullName>
    </submittedName>
</protein>
<feature type="transmembrane region" description="Helical" evidence="6">
    <location>
        <begin position="6"/>
        <end position="25"/>
    </location>
</feature>